<accession>A0ACC2AXX9</accession>
<protein>
    <submittedName>
        <fullName evidence="1">Uncharacterized protein</fullName>
    </submittedName>
</protein>
<dbReference type="EMBL" id="CM055109">
    <property type="protein sequence ID" value="KAJ7522334.1"/>
    <property type="molecule type" value="Genomic_DNA"/>
</dbReference>
<gene>
    <name evidence="1" type="ORF">O6H91_18G006800</name>
</gene>
<reference evidence="2" key="1">
    <citation type="journal article" date="2024" name="Proc. Natl. Acad. Sci. U.S.A.">
        <title>Extraordinary preservation of gene collinearity over three hundred million years revealed in homosporous lycophytes.</title>
        <authorList>
            <person name="Li C."/>
            <person name="Wickell D."/>
            <person name="Kuo L.Y."/>
            <person name="Chen X."/>
            <person name="Nie B."/>
            <person name="Liao X."/>
            <person name="Peng D."/>
            <person name="Ji J."/>
            <person name="Jenkins J."/>
            <person name="Williams M."/>
            <person name="Shu S."/>
            <person name="Plott C."/>
            <person name="Barry K."/>
            <person name="Rajasekar S."/>
            <person name="Grimwood J."/>
            <person name="Han X."/>
            <person name="Sun S."/>
            <person name="Hou Z."/>
            <person name="He W."/>
            <person name="Dai G."/>
            <person name="Sun C."/>
            <person name="Schmutz J."/>
            <person name="Leebens-Mack J.H."/>
            <person name="Li F.W."/>
            <person name="Wang L."/>
        </authorList>
    </citation>
    <scope>NUCLEOTIDE SEQUENCE [LARGE SCALE GENOMIC DNA]</scope>
    <source>
        <strain evidence="2">cv. PW_Plant_1</strain>
    </source>
</reference>
<evidence type="ECO:0000313" key="2">
    <source>
        <dbReference type="Proteomes" id="UP001162992"/>
    </source>
</evidence>
<proteinExistence type="predicted"/>
<sequence length="262" mass="29572">MVILATCCAAAIETSSSTVPYRRLARAKSKIDEIDNVDRTTSGASPSPPEVPNPPLSRSQSRTFECLDADLEDTVVVKVAMFGDSETGKTSFMVSYVDSREKIEDYVQTIGMISMEKSLKIQNAKIVFSIWELGGHRRSLSMLPIVCKDAAVMLFLFDLTRRSTLHSVKEWFFQARLRNKTAIPILIGTKYDQFVNFPDDIQVTITRQAMHYAQTMRASLFFSSITHNINVRKIFKVIVAKLFDLPCNISKNHNFGEPIVDY</sequence>
<comment type="caution">
    <text evidence="1">The sequence shown here is derived from an EMBL/GenBank/DDBJ whole genome shotgun (WGS) entry which is preliminary data.</text>
</comment>
<dbReference type="Proteomes" id="UP001162992">
    <property type="component" value="Chromosome 18"/>
</dbReference>
<keyword evidence="2" id="KW-1185">Reference proteome</keyword>
<name>A0ACC2AXX9_DIPCM</name>
<organism evidence="1 2">
    <name type="scientific">Diphasiastrum complanatum</name>
    <name type="common">Issler's clubmoss</name>
    <name type="synonym">Lycopodium complanatum</name>
    <dbReference type="NCBI Taxonomy" id="34168"/>
    <lineage>
        <taxon>Eukaryota</taxon>
        <taxon>Viridiplantae</taxon>
        <taxon>Streptophyta</taxon>
        <taxon>Embryophyta</taxon>
        <taxon>Tracheophyta</taxon>
        <taxon>Lycopodiopsida</taxon>
        <taxon>Lycopodiales</taxon>
        <taxon>Lycopodiaceae</taxon>
        <taxon>Lycopodioideae</taxon>
        <taxon>Diphasiastrum</taxon>
    </lineage>
</organism>
<evidence type="ECO:0000313" key="1">
    <source>
        <dbReference type="EMBL" id="KAJ7522334.1"/>
    </source>
</evidence>